<dbReference type="Proteomes" id="UP000580250">
    <property type="component" value="Unassembled WGS sequence"/>
</dbReference>
<comment type="caution">
    <text evidence="1">The sequence shown here is derived from an EMBL/GenBank/DDBJ whole genome shotgun (WGS) entry which is preliminary data.</text>
</comment>
<proteinExistence type="predicted"/>
<evidence type="ECO:0000313" key="2">
    <source>
        <dbReference type="Proteomes" id="UP000580250"/>
    </source>
</evidence>
<dbReference type="Gene3D" id="2.160.20.10">
    <property type="entry name" value="Single-stranded right-handed beta-helix, Pectin lyase-like"/>
    <property type="match status" value="1"/>
</dbReference>
<reference evidence="1 2" key="1">
    <citation type="submission" date="2020-08" db="EMBL/GenBank/DDBJ databases">
        <authorList>
            <person name="Koutsovoulos G."/>
            <person name="Danchin GJ E."/>
        </authorList>
    </citation>
    <scope>NUCLEOTIDE SEQUENCE [LARGE SCALE GENOMIC DNA]</scope>
</reference>
<protein>
    <submittedName>
        <fullName evidence="1">Uncharacterized protein</fullName>
    </submittedName>
</protein>
<accession>A0A6V7W3J9</accession>
<organism evidence="1 2">
    <name type="scientific">Meloidogyne enterolobii</name>
    <name type="common">Root-knot nematode worm</name>
    <name type="synonym">Meloidogyne mayaguensis</name>
    <dbReference type="NCBI Taxonomy" id="390850"/>
    <lineage>
        <taxon>Eukaryota</taxon>
        <taxon>Metazoa</taxon>
        <taxon>Ecdysozoa</taxon>
        <taxon>Nematoda</taxon>
        <taxon>Chromadorea</taxon>
        <taxon>Rhabditida</taxon>
        <taxon>Tylenchina</taxon>
        <taxon>Tylenchomorpha</taxon>
        <taxon>Tylenchoidea</taxon>
        <taxon>Meloidogynidae</taxon>
        <taxon>Meloidogyninae</taxon>
        <taxon>Meloidogyne</taxon>
    </lineage>
</organism>
<dbReference type="AlphaFoldDB" id="A0A6V7W3J9"/>
<dbReference type="InterPro" id="IPR011050">
    <property type="entry name" value="Pectin_lyase_fold/virulence"/>
</dbReference>
<dbReference type="OrthoDB" id="187139at2759"/>
<dbReference type="EMBL" id="CAJEWN010000410">
    <property type="protein sequence ID" value="CAD2181755.1"/>
    <property type="molecule type" value="Genomic_DNA"/>
</dbReference>
<name>A0A6V7W3J9_MELEN</name>
<sequence>MTDNGIRMKSKKEIGGGVRRVCIRNIGMKGIGTTNSFTYNGKTLSGNNINGYPLEFSLKYADGSTNFPAADTSTVFTDVKINDVSIDQIDTNHASGCIEIDGTQENMHSGFEFKNIKIKNSLQAKISQLKLSVFDTLETENIGGDPPFKFAQCSKLTFSNVPAVINPQSNYS</sequence>
<dbReference type="SUPFAM" id="SSF51126">
    <property type="entry name" value="Pectin lyase-like"/>
    <property type="match status" value="1"/>
</dbReference>
<evidence type="ECO:0000313" key="1">
    <source>
        <dbReference type="EMBL" id="CAD2181755.1"/>
    </source>
</evidence>
<gene>
    <name evidence="1" type="ORF">MENT_LOCUS33916</name>
</gene>
<dbReference type="InterPro" id="IPR012334">
    <property type="entry name" value="Pectin_lyas_fold"/>
</dbReference>